<comment type="similarity">
    <text evidence="2">Belongs to the ABC-4 integral membrane protein family. LolC/E subfamily.</text>
</comment>
<dbReference type="PANTHER" id="PTHR30489">
    <property type="entry name" value="LIPOPROTEIN-RELEASING SYSTEM TRANSMEMBRANE PROTEIN LOLE"/>
    <property type="match status" value="1"/>
</dbReference>
<evidence type="ECO:0000256" key="4">
    <source>
        <dbReference type="ARBA" id="ARBA00022692"/>
    </source>
</evidence>
<feature type="domain" description="ABC3 transporter permease C-terminal" evidence="8">
    <location>
        <begin position="254"/>
        <end position="378"/>
    </location>
</feature>
<feature type="transmembrane region" description="Helical" evidence="7">
    <location>
        <begin position="250"/>
        <end position="275"/>
    </location>
</feature>
<reference evidence="10 11" key="2">
    <citation type="journal article" date="2010" name="Stand. Genomic Sci.">
        <title>Complete genome sequence of Sebaldella termitidis type strain (NCTC 11300).</title>
        <authorList>
            <person name="Harmon-Smith M."/>
            <person name="Celia L."/>
            <person name="Chertkov O."/>
            <person name="Lapidus A."/>
            <person name="Copeland A."/>
            <person name="Glavina Del Rio T."/>
            <person name="Nolan M."/>
            <person name="Lucas S."/>
            <person name="Tice H."/>
            <person name="Cheng J.F."/>
            <person name="Han C."/>
            <person name="Detter J.C."/>
            <person name="Bruce D."/>
            <person name="Goodwin L."/>
            <person name="Pitluck S."/>
            <person name="Pati A."/>
            <person name="Liolios K."/>
            <person name="Ivanova N."/>
            <person name="Mavromatis K."/>
            <person name="Mikhailova N."/>
            <person name="Chen A."/>
            <person name="Palaniappan K."/>
            <person name="Land M."/>
            <person name="Hauser L."/>
            <person name="Chang Y.J."/>
            <person name="Jeffries C.D."/>
            <person name="Brettin T."/>
            <person name="Goker M."/>
            <person name="Beck B."/>
            <person name="Bristow J."/>
            <person name="Eisen J.A."/>
            <person name="Markowitz V."/>
            <person name="Hugenholtz P."/>
            <person name="Kyrpides N.C."/>
            <person name="Klenk H.P."/>
            <person name="Chen F."/>
        </authorList>
    </citation>
    <scope>NUCLEOTIDE SEQUENCE [LARGE SCALE GENOMIC DNA]</scope>
    <source>
        <strain evidence="11">ATCC 33386 / NCTC 11300</strain>
    </source>
</reference>
<evidence type="ECO:0000313" key="10">
    <source>
        <dbReference type="EMBL" id="ACZ08422.1"/>
    </source>
</evidence>
<evidence type="ECO:0000256" key="3">
    <source>
        <dbReference type="ARBA" id="ARBA00022475"/>
    </source>
</evidence>
<feature type="transmembrane region" description="Helical" evidence="7">
    <location>
        <begin position="19"/>
        <end position="38"/>
    </location>
</feature>
<dbReference type="GO" id="GO:0044874">
    <property type="term" value="P:lipoprotein localization to outer membrane"/>
    <property type="evidence" value="ECO:0007669"/>
    <property type="project" value="TreeGrafter"/>
</dbReference>
<keyword evidence="5 7" id="KW-1133">Transmembrane helix</keyword>
<dbReference type="PANTHER" id="PTHR30489:SF0">
    <property type="entry name" value="LIPOPROTEIN-RELEASING SYSTEM TRANSMEMBRANE PROTEIN LOLE"/>
    <property type="match status" value="1"/>
</dbReference>
<comment type="subcellular location">
    <subcellularLocation>
        <location evidence="1">Cell membrane</location>
        <topology evidence="1">Multi-pass membrane protein</topology>
    </subcellularLocation>
</comment>
<name>D1AI38_SEBTE</name>
<proteinExistence type="inferred from homology"/>
<dbReference type="Pfam" id="PF12704">
    <property type="entry name" value="MacB_PCD"/>
    <property type="match status" value="1"/>
</dbReference>
<dbReference type="KEGG" id="str:Sterm_1563"/>
<evidence type="ECO:0000256" key="2">
    <source>
        <dbReference type="ARBA" id="ARBA00005236"/>
    </source>
</evidence>
<keyword evidence="6 7" id="KW-0472">Membrane</keyword>
<gene>
    <name evidence="10" type="ordered locus">Sterm_1563</name>
</gene>
<dbReference type="InterPro" id="IPR051447">
    <property type="entry name" value="Lipoprotein-release_system"/>
</dbReference>
<evidence type="ECO:0000256" key="6">
    <source>
        <dbReference type="ARBA" id="ARBA00023136"/>
    </source>
</evidence>
<evidence type="ECO:0000259" key="8">
    <source>
        <dbReference type="Pfam" id="PF02687"/>
    </source>
</evidence>
<feature type="transmembrane region" description="Helical" evidence="7">
    <location>
        <begin position="345"/>
        <end position="368"/>
    </location>
</feature>
<evidence type="ECO:0000256" key="1">
    <source>
        <dbReference type="ARBA" id="ARBA00004651"/>
    </source>
</evidence>
<dbReference type="AlphaFoldDB" id="D1AI38"/>
<dbReference type="RefSeq" id="WP_012861018.1">
    <property type="nucleotide sequence ID" value="NC_013517.1"/>
</dbReference>
<keyword evidence="11" id="KW-1185">Reference proteome</keyword>
<evidence type="ECO:0000259" key="9">
    <source>
        <dbReference type="Pfam" id="PF12704"/>
    </source>
</evidence>
<keyword evidence="3" id="KW-1003">Cell membrane</keyword>
<evidence type="ECO:0000313" key="11">
    <source>
        <dbReference type="Proteomes" id="UP000000845"/>
    </source>
</evidence>
<evidence type="ECO:0000256" key="7">
    <source>
        <dbReference type="SAM" id="Phobius"/>
    </source>
</evidence>
<dbReference type="Proteomes" id="UP000000845">
    <property type="component" value="Chromosome"/>
</dbReference>
<dbReference type="STRING" id="526218.Sterm_1563"/>
<dbReference type="InterPro" id="IPR025857">
    <property type="entry name" value="MacB_PCD"/>
</dbReference>
<dbReference type="Pfam" id="PF02687">
    <property type="entry name" value="FtsX"/>
    <property type="match status" value="1"/>
</dbReference>
<sequence length="385" mass="43124">MVELFIAVRHLKERKFQSIFSILGVAISVTVLMVSLTVSNGLEKNMLKSLLTLNPHIVLTKGNGDVSEDYMDVKKKIEEINGVKGVIPKYTAQSIIKTDEYAKGVLANGIPNEDLEKTIDLKMVAGKKSLPELDSAIIGEEMAYEFGGLKVGDDIKVITTENKEVRFKISGIFKTGYYEYDRNLLLIPLQTMQILQERGEVISEIDVMLNNPKDAEAVKQKIEKLGFNYQVNTWGEQNQQLLNAVKFEKFVLVSLLLLIVIIACFAVSVILNMVVREKIRDIGILRSIGYSGKMVKKIFTIEGLIIGVLGIISTFALVPLVLFVLDKLFNKVVSNTYYLDKLPLSITLKEIGIIYLVTIIIVYLSTLYPSYRASKLNPVEALKHD</sequence>
<dbReference type="InterPro" id="IPR003838">
    <property type="entry name" value="ABC3_permease_C"/>
</dbReference>
<dbReference type="EMBL" id="CP001739">
    <property type="protein sequence ID" value="ACZ08422.1"/>
    <property type="molecule type" value="Genomic_DNA"/>
</dbReference>
<feature type="transmembrane region" description="Helical" evidence="7">
    <location>
        <begin position="303"/>
        <end position="325"/>
    </location>
</feature>
<evidence type="ECO:0000256" key="5">
    <source>
        <dbReference type="ARBA" id="ARBA00022989"/>
    </source>
</evidence>
<reference evidence="11" key="1">
    <citation type="submission" date="2009-09" db="EMBL/GenBank/DDBJ databases">
        <title>The complete chromosome of Sebaldella termitidis ATCC 33386.</title>
        <authorList>
            <consortium name="US DOE Joint Genome Institute (JGI-PGF)"/>
            <person name="Lucas S."/>
            <person name="Copeland A."/>
            <person name="Lapidus A."/>
            <person name="Glavina del Rio T."/>
            <person name="Dalin E."/>
            <person name="Tice H."/>
            <person name="Bruce D."/>
            <person name="Goodwin L."/>
            <person name="Pitluck S."/>
            <person name="Kyrpides N."/>
            <person name="Mavromatis K."/>
            <person name="Ivanova N."/>
            <person name="Mikhailova N."/>
            <person name="Sims D."/>
            <person name="Meincke L."/>
            <person name="Brettin T."/>
            <person name="Detter J.C."/>
            <person name="Han C."/>
            <person name="Larimer F."/>
            <person name="Land M."/>
            <person name="Hauser L."/>
            <person name="Markowitz V."/>
            <person name="Cheng J.F."/>
            <person name="Hugenholtz P."/>
            <person name="Woyke T."/>
            <person name="Wu D."/>
            <person name="Eisen J.A."/>
        </authorList>
    </citation>
    <scope>NUCLEOTIDE SEQUENCE [LARGE SCALE GENOMIC DNA]</scope>
    <source>
        <strain evidence="11">ATCC 33386 / NCTC 11300</strain>
    </source>
</reference>
<dbReference type="HOGENOM" id="CLU_000604_8_1_0"/>
<protein>
    <recommendedName>
        <fullName evidence="12">Lipoprotein releasing system, transmembrane protein, LolC/E family</fullName>
    </recommendedName>
</protein>
<feature type="domain" description="MacB-like periplasmic core" evidence="9">
    <location>
        <begin position="18"/>
        <end position="224"/>
    </location>
</feature>
<evidence type="ECO:0008006" key="12">
    <source>
        <dbReference type="Google" id="ProtNLM"/>
    </source>
</evidence>
<dbReference type="GO" id="GO:0098797">
    <property type="term" value="C:plasma membrane protein complex"/>
    <property type="evidence" value="ECO:0007669"/>
    <property type="project" value="TreeGrafter"/>
</dbReference>
<organism evidence="10 11">
    <name type="scientific">Sebaldella termitidis (strain ATCC 33386 / NCTC 11300)</name>
    <dbReference type="NCBI Taxonomy" id="526218"/>
    <lineage>
        <taxon>Bacteria</taxon>
        <taxon>Fusobacteriati</taxon>
        <taxon>Fusobacteriota</taxon>
        <taxon>Fusobacteriia</taxon>
        <taxon>Fusobacteriales</taxon>
        <taxon>Leptotrichiaceae</taxon>
        <taxon>Sebaldella</taxon>
    </lineage>
</organism>
<keyword evidence="4 7" id="KW-0812">Transmembrane</keyword>
<dbReference type="eggNOG" id="COG4591">
    <property type="taxonomic scope" value="Bacteria"/>
</dbReference>
<accession>D1AI38</accession>